<proteinExistence type="predicted"/>
<dbReference type="SUPFAM" id="SSF46785">
    <property type="entry name" value="Winged helix' DNA-binding domain"/>
    <property type="match status" value="1"/>
</dbReference>
<dbReference type="SMART" id="SM00418">
    <property type="entry name" value="HTH_ARSR"/>
    <property type="match status" value="1"/>
</dbReference>
<evidence type="ECO:0000259" key="4">
    <source>
        <dbReference type="PROSITE" id="PS50987"/>
    </source>
</evidence>
<dbReference type="PANTHER" id="PTHR43132:SF2">
    <property type="entry name" value="ARSENICAL RESISTANCE OPERON REPRESSOR ARSR-RELATED"/>
    <property type="match status" value="1"/>
</dbReference>
<keyword evidence="1" id="KW-0805">Transcription regulation</keyword>
<keyword evidence="6" id="KW-1185">Reference proteome</keyword>
<dbReference type="InterPro" id="IPR051011">
    <property type="entry name" value="Metal_resp_trans_reg"/>
</dbReference>
<keyword evidence="2" id="KW-0238">DNA-binding</keyword>
<dbReference type="PROSITE" id="PS50987">
    <property type="entry name" value="HTH_ARSR_2"/>
    <property type="match status" value="1"/>
</dbReference>
<evidence type="ECO:0000256" key="3">
    <source>
        <dbReference type="ARBA" id="ARBA00023163"/>
    </source>
</evidence>
<dbReference type="Gene3D" id="1.10.10.10">
    <property type="entry name" value="Winged helix-like DNA-binding domain superfamily/Winged helix DNA-binding domain"/>
    <property type="match status" value="1"/>
</dbReference>
<evidence type="ECO:0000313" key="5">
    <source>
        <dbReference type="EMBL" id="URA09968.1"/>
    </source>
</evidence>
<dbReference type="EMBL" id="CP073355">
    <property type="protein sequence ID" value="URA09968.1"/>
    <property type="molecule type" value="Genomic_DNA"/>
</dbReference>
<dbReference type="KEGG" id="taqu:KDW03_10880"/>
<evidence type="ECO:0000313" key="6">
    <source>
        <dbReference type="Proteomes" id="UP001056539"/>
    </source>
</evidence>
<dbReference type="CDD" id="cd00090">
    <property type="entry name" value="HTH_ARSR"/>
    <property type="match status" value="1"/>
</dbReference>
<sequence length="105" mass="12034">MEKLSFTPEQAREILKQWTEHAEEAAMLLKALGHPARVLILQIIRQSQCNVTTLEQALGISQSSASQHLRVLRMAGLVEPLREGKEICYRIVDERVFKILDIFYS</sequence>
<reference evidence="5" key="1">
    <citation type="submission" date="2021-04" db="EMBL/GenBank/DDBJ databases">
        <authorList>
            <person name="Postec A."/>
        </authorList>
    </citation>
    <scope>NUCLEOTIDE SEQUENCE</scope>
    <source>
        <strain evidence="5">F1F22</strain>
    </source>
</reference>
<dbReference type="PANTHER" id="PTHR43132">
    <property type="entry name" value="ARSENICAL RESISTANCE OPERON REPRESSOR ARSR-RELATED"/>
    <property type="match status" value="1"/>
</dbReference>
<dbReference type="InterPro" id="IPR001845">
    <property type="entry name" value="HTH_ArsR_DNA-bd_dom"/>
</dbReference>
<dbReference type="NCBIfam" id="NF033788">
    <property type="entry name" value="HTH_metalloreg"/>
    <property type="match status" value="1"/>
</dbReference>
<dbReference type="GO" id="GO:0003677">
    <property type="term" value="F:DNA binding"/>
    <property type="evidence" value="ECO:0007669"/>
    <property type="project" value="UniProtKB-KW"/>
</dbReference>
<protein>
    <submittedName>
        <fullName evidence="5">Metalloregulator ArsR/SmtB family transcription factor</fullName>
    </submittedName>
</protein>
<dbReference type="Proteomes" id="UP001056539">
    <property type="component" value="Chromosome"/>
</dbReference>
<dbReference type="GO" id="GO:0003700">
    <property type="term" value="F:DNA-binding transcription factor activity"/>
    <property type="evidence" value="ECO:0007669"/>
    <property type="project" value="InterPro"/>
</dbReference>
<dbReference type="InterPro" id="IPR036390">
    <property type="entry name" value="WH_DNA-bd_sf"/>
</dbReference>
<name>A0AAX3BCJ9_9SPIR</name>
<dbReference type="PRINTS" id="PR00778">
    <property type="entry name" value="HTHARSR"/>
</dbReference>
<keyword evidence="3" id="KW-0804">Transcription</keyword>
<dbReference type="RefSeq" id="WP_271435100.1">
    <property type="nucleotide sequence ID" value="NZ_CP073355.1"/>
</dbReference>
<dbReference type="InterPro" id="IPR036388">
    <property type="entry name" value="WH-like_DNA-bd_sf"/>
</dbReference>
<feature type="domain" description="HTH arsR-type" evidence="4">
    <location>
        <begin position="17"/>
        <end position="105"/>
    </location>
</feature>
<organism evidence="5 6">
    <name type="scientific">Thermospira aquatica</name>
    <dbReference type="NCBI Taxonomy" id="2828656"/>
    <lineage>
        <taxon>Bacteria</taxon>
        <taxon>Pseudomonadati</taxon>
        <taxon>Spirochaetota</taxon>
        <taxon>Spirochaetia</taxon>
        <taxon>Brevinematales</taxon>
        <taxon>Thermospiraceae</taxon>
        <taxon>Thermospira</taxon>
    </lineage>
</organism>
<evidence type="ECO:0000256" key="2">
    <source>
        <dbReference type="ARBA" id="ARBA00023125"/>
    </source>
</evidence>
<evidence type="ECO:0000256" key="1">
    <source>
        <dbReference type="ARBA" id="ARBA00023015"/>
    </source>
</evidence>
<accession>A0AAX3BCJ9</accession>
<dbReference type="AlphaFoldDB" id="A0AAX3BCJ9"/>
<gene>
    <name evidence="5" type="ORF">KDW03_10880</name>
</gene>
<dbReference type="Pfam" id="PF01022">
    <property type="entry name" value="HTH_5"/>
    <property type="match status" value="1"/>
</dbReference>
<reference evidence="5" key="2">
    <citation type="submission" date="2022-06" db="EMBL/GenBank/DDBJ databases">
        <title>Thermospira aquatica gen. nov., sp. nov.</title>
        <authorList>
            <person name="Ben Ali Gam Z."/>
            <person name="Labat M."/>
        </authorList>
    </citation>
    <scope>NUCLEOTIDE SEQUENCE</scope>
    <source>
        <strain evidence="5">F1F22</strain>
    </source>
</reference>
<dbReference type="InterPro" id="IPR011991">
    <property type="entry name" value="ArsR-like_HTH"/>
</dbReference>